<evidence type="ECO:0000256" key="2">
    <source>
        <dbReference type="ARBA" id="ARBA00022475"/>
    </source>
</evidence>
<dbReference type="InterPro" id="IPR001828">
    <property type="entry name" value="ANF_lig-bd_rcpt"/>
</dbReference>
<feature type="transmembrane region" description="Helical" evidence="10">
    <location>
        <begin position="608"/>
        <end position="626"/>
    </location>
</feature>
<evidence type="ECO:0000313" key="13">
    <source>
        <dbReference type="WBParaSite" id="PTRK_0001031800.1"/>
    </source>
</evidence>
<feature type="transmembrane region" description="Helical" evidence="10">
    <location>
        <begin position="569"/>
        <end position="593"/>
    </location>
</feature>
<dbReference type="InterPro" id="IPR028082">
    <property type="entry name" value="Peripla_BP_I"/>
</dbReference>
<evidence type="ECO:0000256" key="10">
    <source>
        <dbReference type="SAM" id="Phobius"/>
    </source>
</evidence>
<dbReference type="Proteomes" id="UP000038045">
    <property type="component" value="Unplaced"/>
</dbReference>
<evidence type="ECO:0000256" key="4">
    <source>
        <dbReference type="ARBA" id="ARBA00022989"/>
    </source>
</evidence>
<dbReference type="InterPro" id="IPR000337">
    <property type="entry name" value="GPCR_3"/>
</dbReference>
<evidence type="ECO:0000256" key="1">
    <source>
        <dbReference type="ARBA" id="ARBA00004651"/>
    </source>
</evidence>
<feature type="transmembrane region" description="Helical" evidence="10">
    <location>
        <begin position="791"/>
        <end position="813"/>
    </location>
</feature>
<sequence length="859" mass="98282">MIFGIIVSYLIITNKCNKNVDEKQIYNIQVASLYTLHTAERGIICDTLVPENVILLLVHNYAMEYVNRNYLNEIGLSLTSNFADTCDDTSITIQKTVELVGGSQYCENVQSNDKPLVSSDKSYTIASIGCFSSEIGTNIVYLFQAFCIPVISAISNSEILDDPKTYPFFLRAGANNIFKTQSIIHLMQSQMWFHIIVISDSTMLGTTMSKTLNSLLSPCIIVETRDNLFRFPCVERYLEIPFDISASSTSATNSALLDLKTILQSTSARVILLLMKSQNVNFLLNENLWKKAKFNYQFIIIDKDELQINPLLNYAILIEEHVEPFEPLNEIVNSVVLNETSNVYVQELIEMQNLCCWKMEHCAYSVNCLGNEKIKNIDFAARRQAGLVFNAVSILAVGLRNFHKFYCNNEWGFCDNLIRNAYGNNLMKFLLNSSFLSYDDEVFHLFNKSAYPRFDFLQYINGTFILLMNKYETLKGPQKNHNNTDMLQSQLRNDTIYENNNCQIDCSLNHAIPMTTDTCCWNCVECKGRDKYIDSSISCRSCPTDKIPASNKSACIDEPIPPIFIYPNASKIICLTISAFDIVICLISIIYLFSQRETPMYKASTPDLLYSQLAACIGLNACSGIMMPTSSIYICIIGWAGSTFFITIIHSIYFTKAIRIGRPQFFEKFNFINSNIKTSCHIFIGFCGAIQLIVFLFWLLLRVPTVEKDWERRRFCSSNTEYQTLVLFLICFLLLFLSFIPQKLALKNRFIFQVRQARFCFFGLLCFIASYLVTFVLLYTQDLDDQANSVVGMLIGIIPANVAFYTFIFPTLWQMIFRKCQNLHEYISRERSRQFQVGNIMYYVDAIVLQNGINKNPNT</sequence>
<evidence type="ECO:0000256" key="3">
    <source>
        <dbReference type="ARBA" id="ARBA00022692"/>
    </source>
</evidence>
<dbReference type="PRINTS" id="PR00248">
    <property type="entry name" value="GPCRMGR"/>
</dbReference>
<dbReference type="Gene3D" id="2.10.50.30">
    <property type="entry name" value="GPCR, family 3, nine cysteines domain"/>
    <property type="match status" value="1"/>
</dbReference>
<dbReference type="InterPro" id="IPR017978">
    <property type="entry name" value="GPCR_3_C"/>
</dbReference>
<evidence type="ECO:0000256" key="9">
    <source>
        <dbReference type="ARBA" id="ARBA00023224"/>
    </source>
</evidence>
<dbReference type="SUPFAM" id="SSF53822">
    <property type="entry name" value="Periplasmic binding protein-like I"/>
    <property type="match status" value="1"/>
</dbReference>
<name>A0A0N4ZP57_PARTI</name>
<keyword evidence="4 10" id="KW-1133">Transmembrane helix</keyword>
<dbReference type="GO" id="GO:0004930">
    <property type="term" value="F:G protein-coupled receptor activity"/>
    <property type="evidence" value="ECO:0007669"/>
    <property type="project" value="UniProtKB-KW"/>
</dbReference>
<feature type="domain" description="G-protein coupled receptors family 3 profile" evidence="11">
    <location>
        <begin position="570"/>
        <end position="831"/>
    </location>
</feature>
<dbReference type="PANTHER" id="PTHR24060">
    <property type="entry name" value="METABOTROPIC GLUTAMATE RECEPTOR"/>
    <property type="match status" value="1"/>
</dbReference>
<keyword evidence="5" id="KW-0297">G-protein coupled receptor</keyword>
<protein>
    <submittedName>
        <fullName evidence="13">G_PROTEIN_RECEP_F3_4 domain-containing protein</fullName>
    </submittedName>
</protein>
<evidence type="ECO:0000256" key="7">
    <source>
        <dbReference type="ARBA" id="ARBA00023170"/>
    </source>
</evidence>
<evidence type="ECO:0000313" key="12">
    <source>
        <dbReference type="Proteomes" id="UP000038045"/>
    </source>
</evidence>
<keyword evidence="12" id="KW-1185">Reference proteome</keyword>
<keyword evidence="3 10" id="KW-0812">Transmembrane</keyword>
<dbReference type="Pfam" id="PF01094">
    <property type="entry name" value="ANF_receptor"/>
    <property type="match status" value="1"/>
</dbReference>
<dbReference type="Pfam" id="PF00003">
    <property type="entry name" value="7tm_3"/>
    <property type="match status" value="1"/>
</dbReference>
<feature type="transmembrane region" description="Helical" evidence="10">
    <location>
        <begin position="632"/>
        <end position="655"/>
    </location>
</feature>
<keyword evidence="9" id="KW-0807">Transducer</keyword>
<dbReference type="Gene3D" id="3.40.50.2300">
    <property type="match status" value="2"/>
</dbReference>
<evidence type="ECO:0000259" key="11">
    <source>
        <dbReference type="PROSITE" id="PS50259"/>
    </source>
</evidence>
<feature type="transmembrane region" description="Helical" evidence="10">
    <location>
        <begin position="676"/>
        <end position="701"/>
    </location>
</feature>
<keyword evidence="8" id="KW-0325">Glycoprotein</keyword>
<dbReference type="InterPro" id="IPR050726">
    <property type="entry name" value="mGluR"/>
</dbReference>
<dbReference type="WBParaSite" id="PTRK_0001031800.1">
    <property type="protein sequence ID" value="PTRK_0001031800.1"/>
    <property type="gene ID" value="PTRK_0001031800"/>
</dbReference>
<reference evidence="13" key="1">
    <citation type="submission" date="2017-02" db="UniProtKB">
        <authorList>
            <consortium name="WormBaseParasite"/>
        </authorList>
    </citation>
    <scope>IDENTIFICATION</scope>
</reference>
<dbReference type="GO" id="GO:0005886">
    <property type="term" value="C:plasma membrane"/>
    <property type="evidence" value="ECO:0007669"/>
    <property type="project" value="UniProtKB-SubCell"/>
</dbReference>
<keyword evidence="2" id="KW-1003">Cell membrane</keyword>
<dbReference type="InterPro" id="IPR038550">
    <property type="entry name" value="GPCR_3_9-Cys_sf"/>
</dbReference>
<feature type="transmembrane region" description="Helical" evidence="10">
    <location>
        <begin position="721"/>
        <end position="739"/>
    </location>
</feature>
<evidence type="ECO:0000256" key="8">
    <source>
        <dbReference type="ARBA" id="ARBA00023180"/>
    </source>
</evidence>
<dbReference type="PROSITE" id="PS50259">
    <property type="entry name" value="G_PROTEIN_RECEP_F3_4"/>
    <property type="match status" value="1"/>
</dbReference>
<comment type="subcellular location">
    <subcellularLocation>
        <location evidence="1">Cell membrane</location>
        <topology evidence="1">Multi-pass membrane protein</topology>
    </subcellularLocation>
</comment>
<dbReference type="STRING" id="131310.A0A0N4ZP57"/>
<accession>A0A0N4ZP57</accession>
<evidence type="ECO:0000256" key="5">
    <source>
        <dbReference type="ARBA" id="ARBA00023040"/>
    </source>
</evidence>
<proteinExistence type="predicted"/>
<feature type="transmembrane region" description="Helical" evidence="10">
    <location>
        <begin position="759"/>
        <end position="779"/>
    </location>
</feature>
<keyword evidence="7" id="KW-0675">Receptor</keyword>
<dbReference type="AlphaFoldDB" id="A0A0N4ZP57"/>
<keyword evidence="6 10" id="KW-0472">Membrane</keyword>
<organism evidence="12 13">
    <name type="scientific">Parastrongyloides trichosuri</name>
    <name type="common">Possum-specific nematode worm</name>
    <dbReference type="NCBI Taxonomy" id="131310"/>
    <lineage>
        <taxon>Eukaryota</taxon>
        <taxon>Metazoa</taxon>
        <taxon>Ecdysozoa</taxon>
        <taxon>Nematoda</taxon>
        <taxon>Chromadorea</taxon>
        <taxon>Rhabditida</taxon>
        <taxon>Tylenchina</taxon>
        <taxon>Panagrolaimomorpha</taxon>
        <taxon>Strongyloidoidea</taxon>
        <taxon>Strongyloididae</taxon>
        <taxon>Parastrongyloides</taxon>
    </lineage>
</organism>
<evidence type="ECO:0000256" key="6">
    <source>
        <dbReference type="ARBA" id="ARBA00023136"/>
    </source>
</evidence>